<evidence type="ECO:0000313" key="2">
    <source>
        <dbReference type="EMBL" id="MBA8926083.1"/>
    </source>
</evidence>
<dbReference type="Gene3D" id="3.30.110.70">
    <property type="entry name" value="Hypothetical protein apc22750. Chain B"/>
    <property type="match status" value="1"/>
</dbReference>
<proteinExistence type="inferred from homology"/>
<accession>A0ABR6BGS6</accession>
<evidence type="ECO:0000313" key="3">
    <source>
        <dbReference type="Proteomes" id="UP000517916"/>
    </source>
</evidence>
<reference evidence="2 3" key="1">
    <citation type="submission" date="2020-08" db="EMBL/GenBank/DDBJ databases">
        <title>Genomic Encyclopedia of Archaeal and Bacterial Type Strains, Phase II (KMG-II): from individual species to whole genera.</title>
        <authorList>
            <person name="Goeker M."/>
        </authorList>
    </citation>
    <scope>NUCLEOTIDE SEQUENCE [LARGE SCALE GENOMIC DNA]</scope>
    <source>
        <strain evidence="2 3">DSM 43850</strain>
    </source>
</reference>
<dbReference type="RefSeq" id="WP_025360643.1">
    <property type="nucleotide sequence ID" value="NZ_BAAABQ010000009.1"/>
</dbReference>
<organism evidence="2 3">
    <name type="scientific">Kutzneria viridogrisea</name>
    <dbReference type="NCBI Taxonomy" id="47990"/>
    <lineage>
        <taxon>Bacteria</taxon>
        <taxon>Bacillati</taxon>
        <taxon>Actinomycetota</taxon>
        <taxon>Actinomycetes</taxon>
        <taxon>Pseudonocardiales</taxon>
        <taxon>Pseudonocardiaceae</taxon>
        <taxon>Kutzneria</taxon>
    </lineage>
</organism>
<evidence type="ECO:0000256" key="1">
    <source>
        <dbReference type="ARBA" id="ARBA00010751"/>
    </source>
</evidence>
<dbReference type="EMBL" id="JACJID010000002">
    <property type="protein sequence ID" value="MBA8926083.1"/>
    <property type="molecule type" value="Genomic_DNA"/>
</dbReference>
<gene>
    <name evidence="2" type="ORF">BC739_003282</name>
</gene>
<dbReference type="SUPFAM" id="SSF117782">
    <property type="entry name" value="YbjQ-like"/>
    <property type="match status" value="1"/>
</dbReference>
<name>A0ABR6BGS6_9PSEU</name>
<sequence length="263" mass="27987">MAEWDGQGLPPVAAERIRRAAASGLRTSLLSTPAAAGLRGVDLTPVGEVMGCVVQGQQVRYYDAAGYERGIRRGYRVALDRMRVEARGIGAHGVVGVRIQTKPVGGFATEFVVLGTAVHAPWPPTGHLFTTELSGTDVAKLLHGGWRPVDVAVAVAVDAVQVDYTTRSRMTPFAGNNEIPVFTRLITRVRSRARAELDAAVHSGHAEGAIVGALSVDSWAYQEAVVFAMATAFGTTIVHDPGARRAPTGALTVMPLTENRNRR</sequence>
<protein>
    <submittedName>
        <fullName evidence="2">Uncharacterized protein YbjQ (UPF0145 family)</fullName>
    </submittedName>
</protein>
<dbReference type="Pfam" id="PF01906">
    <property type="entry name" value="YbjQ_1"/>
    <property type="match status" value="1"/>
</dbReference>
<keyword evidence="3" id="KW-1185">Reference proteome</keyword>
<comment type="similarity">
    <text evidence="1">Belongs to the UPF0145 family.</text>
</comment>
<dbReference type="InterPro" id="IPR035439">
    <property type="entry name" value="UPF0145_dom_sf"/>
</dbReference>
<dbReference type="InterPro" id="IPR002765">
    <property type="entry name" value="UPF0145_YbjQ-like"/>
</dbReference>
<dbReference type="Proteomes" id="UP000517916">
    <property type="component" value="Unassembled WGS sequence"/>
</dbReference>
<comment type="caution">
    <text evidence="2">The sequence shown here is derived from an EMBL/GenBank/DDBJ whole genome shotgun (WGS) entry which is preliminary data.</text>
</comment>